<keyword evidence="2" id="KW-1185">Reference proteome</keyword>
<protein>
    <submittedName>
        <fullName evidence="1">Uncharacterized protein</fullName>
    </submittedName>
</protein>
<name>A0A2S7WNX5_9FLAO</name>
<evidence type="ECO:0000313" key="1">
    <source>
        <dbReference type="EMBL" id="PQJ79315.1"/>
    </source>
</evidence>
<comment type="caution">
    <text evidence="1">The sequence shown here is derived from an EMBL/GenBank/DDBJ whole genome shotgun (WGS) entry which is preliminary data.</text>
</comment>
<dbReference type="AlphaFoldDB" id="A0A2S7WNX5"/>
<evidence type="ECO:0000313" key="2">
    <source>
        <dbReference type="Proteomes" id="UP000238882"/>
    </source>
</evidence>
<accession>A0A2S7WNX5</accession>
<gene>
    <name evidence="1" type="ORF">BTO18_09085</name>
</gene>
<organism evidence="1 2">
    <name type="scientific">Polaribacter porphyrae</name>
    <dbReference type="NCBI Taxonomy" id="1137780"/>
    <lineage>
        <taxon>Bacteria</taxon>
        <taxon>Pseudomonadati</taxon>
        <taxon>Bacteroidota</taxon>
        <taxon>Flavobacteriia</taxon>
        <taxon>Flavobacteriales</taxon>
        <taxon>Flavobacteriaceae</taxon>
    </lineage>
</organism>
<dbReference type="EMBL" id="MSCN01000001">
    <property type="protein sequence ID" value="PQJ79315.1"/>
    <property type="molecule type" value="Genomic_DNA"/>
</dbReference>
<dbReference type="Proteomes" id="UP000238882">
    <property type="component" value="Unassembled WGS sequence"/>
</dbReference>
<sequence length="229" mass="27197">MLNAILENKFNLVKGLKEDSLTSSVFDYLFMLPDNIIWHIMKNSCVDNKNLPENVGEFIDCSFWPKWDTKSLKLVTNSRFIEPDLFVEFENYFVIIESKRYDKDQQDVNQWKNQIKTFSHIYGEENKELIYFAVGGIWSSKTENSGIEDKLIHKIKWQNLLDIIIKTKNRLTKNIDILPVNRSYVRILETILKGLEIHGYNNFLWLNSLKRNQIEMKEGNKIKEWITKI</sequence>
<dbReference type="RefSeq" id="WP_105015916.1">
    <property type="nucleotide sequence ID" value="NZ_MSCN01000001.1"/>
</dbReference>
<dbReference type="OrthoDB" id="1082859at2"/>
<reference evidence="1 2" key="1">
    <citation type="submission" date="2016-12" db="EMBL/GenBank/DDBJ databases">
        <title>Trade-off between light-utilization and light-protection in marine flavobacteria.</title>
        <authorList>
            <person name="Kumagai Y."/>
            <person name="Yoshizawa S."/>
            <person name="Kogure K."/>
            <person name="Iwasaki W."/>
        </authorList>
    </citation>
    <scope>NUCLEOTIDE SEQUENCE [LARGE SCALE GENOMIC DNA]</scope>
    <source>
        <strain evidence="1 2">NBRC 108759</strain>
    </source>
</reference>
<proteinExistence type="predicted"/>